<sequence length="920" mass="101185">MSATTAMATVGGGGGDCGVEVKMMAIGSGQVPAGDPCAATDLWVASVWYQSQSSGMTDKYVRSREALWANQANTIRQIETLSTDVQRLFEILREFNLNRARTTSHQLCREVRRGMGLERHWSRNPHLDPHLDQEASDSEDDSQMPRELDLIDSEEDDVSTHRRRRHPFPLYWRNPPPLQHPPPSTRMNRRCFPNKPATNSLPKSCDRSLHSYPYLSFAPACHQIRSRNPEPVSRDNKFKSAFVSSDENEEIRSRKKSYSASHGSNTDTYAFQKTEKNKEIACAPHGVPRPEVASASAFSCGSTSLPRAPPEAIRPLPSNRAPHPHPLLPACTTRATNVSIGSSVPFAPVPCDQTPDQQAGATSSHHVISAQSSKVASGDFCVQGAAGKSISSSRLPDLWQAETDFCKAFGGSASSESVCFNGRSSLFNSSMNLAPKGICIEKLGYGETNALEALAVEAAKRIERHLMDHGNGEHELNDNNNIGIEDVYTAGVQRSGQNSTVKVDPVQCSQNVRRNVTERSDHKFVGLGDKPVGTPVISLTQTNIANEDADLESDNHHERSRNHPSVELQQYFQEPQGDVNFSNTNDPLPFQSSQYDYQVLLMRSILAQENMTRAFNGEGHDLQFNKARTLSNATSWEEVNGNEVEGYQRALEIITTVPSNISGQYELEFREPLLDELNSNQKVANAQNNANSHILNCEGTLVLFKTASQNDIYLNGKRHGPSLLNLASLDLSNVGGDGLKKYNGFSRWISKELGKVDDSHMKSSSQSYWNFIKSERLDEYGLGMGESLVEAATAVINILGMLPCEGTDIIPNNERSHTCLLSGLFIGNVKVLVRLSFEIEGPKQVAMKLAVRSEDKAISDAIHGIMAVSDVEIDNLEPKLALWDAKALPAPFDALPVPFDGDTWKKLLSAFKTFDPGGLI</sequence>
<dbReference type="InterPro" id="IPR032154">
    <property type="entry name" value="Coatomer_g_Cpla"/>
</dbReference>
<evidence type="ECO:0000313" key="4">
    <source>
        <dbReference type="Proteomes" id="UP000775213"/>
    </source>
</evidence>
<evidence type="ECO:0000256" key="1">
    <source>
        <dbReference type="SAM" id="MobiDB-lite"/>
    </source>
</evidence>
<dbReference type="SUPFAM" id="SSF55711">
    <property type="entry name" value="Subdomain of clathrin and coatomer appendage domain"/>
    <property type="match status" value="1"/>
</dbReference>
<dbReference type="Proteomes" id="UP000775213">
    <property type="component" value="Unassembled WGS sequence"/>
</dbReference>
<dbReference type="GO" id="GO:0006888">
    <property type="term" value="P:endoplasmic reticulum to Golgi vesicle-mediated transport"/>
    <property type="evidence" value="ECO:0007669"/>
    <property type="project" value="TreeGrafter"/>
</dbReference>
<dbReference type="GO" id="GO:0006891">
    <property type="term" value="P:intra-Golgi vesicle-mediated transport"/>
    <property type="evidence" value="ECO:0007669"/>
    <property type="project" value="TreeGrafter"/>
</dbReference>
<evidence type="ECO:0000259" key="2">
    <source>
        <dbReference type="Pfam" id="PF16381"/>
    </source>
</evidence>
<feature type="domain" description="Coatomer subunit gamma C-terminal" evidence="2">
    <location>
        <begin position="766"/>
        <end position="864"/>
    </location>
</feature>
<keyword evidence="4" id="KW-1185">Reference proteome</keyword>
<proteinExistence type="predicted"/>
<dbReference type="GO" id="GO:0005783">
    <property type="term" value="C:endoplasmic reticulum"/>
    <property type="evidence" value="ECO:0007669"/>
    <property type="project" value="TreeGrafter"/>
</dbReference>
<dbReference type="InterPro" id="IPR009028">
    <property type="entry name" value="Coatomer/calthrin_app_sub_C"/>
</dbReference>
<dbReference type="GO" id="GO:0009306">
    <property type="term" value="P:protein secretion"/>
    <property type="evidence" value="ECO:0007669"/>
    <property type="project" value="TreeGrafter"/>
</dbReference>
<feature type="region of interest" description="Disordered" evidence="1">
    <location>
        <begin position="226"/>
        <end position="266"/>
    </location>
</feature>
<dbReference type="FunFam" id="3.30.310.10:FF:000011">
    <property type="entry name" value="Coatomer subunit gamma"/>
    <property type="match status" value="1"/>
</dbReference>
<dbReference type="InterPro" id="IPR012295">
    <property type="entry name" value="TBP_dom_sf"/>
</dbReference>
<dbReference type="GO" id="GO:0006886">
    <property type="term" value="P:intracellular protein transport"/>
    <property type="evidence" value="ECO:0007669"/>
    <property type="project" value="InterPro"/>
</dbReference>
<feature type="region of interest" description="Disordered" evidence="1">
    <location>
        <begin position="120"/>
        <end position="145"/>
    </location>
</feature>
<dbReference type="Pfam" id="PF16381">
    <property type="entry name" value="Coatomer_g_Cpla"/>
    <property type="match status" value="1"/>
</dbReference>
<dbReference type="GO" id="GO:0005793">
    <property type="term" value="C:endoplasmic reticulum-Golgi intermediate compartment"/>
    <property type="evidence" value="ECO:0007669"/>
    <property type="project" value="TreeGrafter"/>
</dbReference>
<dbReference type="GO" id="GO:0000139">
    <property type="term" value="C:Golgi membrane"/>
    <property type="evidence" value="ECO:0007669"/>
    <property type="project" value="TreeGrafter"/>
</dbReference>
<dbReference type="InterPro" id="IPR017106">
    <property type="entry name" value="Coatomer_gsu"/>
</dbReference>
<dbReference type="PANTHER" id="PTHR10261">
    <property type="entry name" value="COATOMER SUBUNIT GAMMA"/>
    <property type="match status" value="1"/>
</dbReference>
<accession>A0AAV7GJ09</accession>
<name>A0AAV7GJ09_DENCH</name>
<evidence type="ECO:0000313" key="3">
    <source>
        <dbReference type="EMBL" id="KAH0455795.1"/>
    </source>
</evidence>
<dbReference type="Gene3D" id="3.30.310.10">
    <property type="entry name" value="TATA-Binding Protein"/>
    <property type="match status" value="1"/>
</dbReference>
<dbReference type="GO" id="GO:0030126">
    <property type="term" value="C:COPI vesicle coat"/>
    <property type="evidence" value="ECO:0007669"/>
    <property type="project" value="TreeGrafter"/>
</dbReference>
<gene>
    <name evidence="3" type="ORF">IEQ34_015827</name>
</gene>
<comment type="caution">
    <text evidence="3">The sequence shown here is derived from an EMBL/GenBank/DDBJ whole genome shotgun (WGS) entry which is preliminary data.</text>
</comment>
<dbReference type="PANTHER" id="PTHR10261:SF0">
    <property type="entry name" value="COATOMER SUBUNIT GAMMA-2"/>
    <property type="match status" value="1"/>
</dbReference>
<protein>
    <recommendedName>
        <fullName evidence="2">Coatomer subunit gamma C-terminal domain-containing protein</fullName>
    </recommendedName>
</protein>
<organism evidence="3 4">
    <name type="scientific">Dendrobium chrysotoxum</name>
    <name type="common">Orchid</name>
    <dbReference type="NCBI Taxonomy" id="161865"/>
    <lineage>
        <taxon>Eukaryota</taxon>
        <taxon>Viridiplantae</taxon>
        <taxon>Streptophyta</taxon>
        <taxon>Embryophyta</taxon>
        <taxon>Tracheophyta</taxon>
        <taxon>Spermatophyta</taxon>
        <taxon>Magnoliopsida</taxon>
        <taxon>Liliopsida</taxon>
        <taxon>Asparagales</taxon>
        <taxon>Orchidaceae</taxon>
        <taxon>Epidendroideae</taxon>
        <taxon>Malaxideae</taxon>
        <taxon>Dendrobiinae</taxon>
        <taxon>Dendrobium</taxon>
    </lineage>
</organism>
<feature type="compositionally biased region" description="Basic and acidic residues" evidence="1">
    <location>
        <begin position="120"/>
        <end position="133"/>
    </location>
</feature>
<reference evidence="3 4" key="1">
    <citation type="journal article" date="2021" name="Hortic Res">
        <title>Chromosome-scale assembly of the Dendrobium chrysotoxum genome enhances the understanding of orchid evolution.</title>
        <authorList>
            <person name="Zhang Y."/>
            <person name="Zhang G.Q."/>
            <person name="Zhang D."/>
            <person name="Liu X.D."/>
            <person name="Xu X.Y."/>
            <person name="Sun W.H."/>
            <person name="Yu X."/>
            <person name="Zhu X."/>
            <person name="Wang Z.W."/>
            <person name="Zhao X."/>
            <person name="Zhong W.Y."/>
            <person name="Chen H."/>
            <person name="Yin W.L."/>
            <person name="Huang T."/>
            <person name="Niu S.C."/>
            <person name="Liu Z.J."/>
        </authorList>
    </citation>
    <scope>NUCLEOTIDE SEQUENCE [LARGE SCALE GENOMIC DNA]</scope>
    <source>
        <strain evidence="3">Lindl</strain>
    </source>
</reference>
<dbReference type="EMBL" id="JAGFBR010000014">
    <property type="protein sequence ID" value="KAH0455795.1"/>
    <property type="molecule type" value="Genomic_DNA"/>
</dbReference>
<dbReference type="AlphaFoldDB" id="A0AAV7GJ09"/>